<evidence type="ECO:0000256" key="4">
    <source>
        <dbReference type="ARBA" id="ARBA00012557"/>
    </source>
</evidence>
<dbReference type="EC" id="2.4.1.122" evidence="4"/>
<reference evidence="13" key="1">
    <citation type="submission" date="2019-08" db="EMBL/GenBank/DDBJ databases">
        <title>The improved chromosome-level genome for the pearl oyster Pinctada fucata martensii using PacBio sequencing and Hi-C.</title>
        <authorList>
            <person name="Zheng Z."/>
        </authorList>
    </citation>
    <scope>NUCLEOTIDE SEQUENCE</scope>
    <source>
        <strain evidence="13">ZZ-2019</strain>
        <tissue evidence="13">Adductor muscle</tissue>
    </source>
</reference>
<comment type="subcellular location">
    <subcellularLocation>
        <location evidence="1">Membrane</location>
        <topology evidence="1">Single-pass type II membrane protein</topology>
    </subcellularLocation>
</comment>
<keyword evidence="14" id="KW-1185">Reference proteome</keyword>
<proteinExistence type="inferred from homology"/>
<dbReference type="GO" id="GO:0016020">
    <property type="term" value="C:membrane"/>
    <property type="evidence" value="ECO:0007669"/>
    <property type="project" value="UniProtKB-SubCell"/>
</dbReference>
<organism evidence="13 14">
    <name type="scientific">Pinctada imbricata</name>
    <name type="common">Atlantic pearl-oyster</name>
    <name type="synonym">Pinctada martensii</name>
    <dbReference type="NCBI Taxonomy" id="66713"/>
    <lineage>
        <taxon>Eukaryota</taxon>
        <taxon>Metazoa</taxon>
        <taxon>Spiralia</taxon>
        <taxon>Lophotrochozoa</taxon>
        <taxon>Mollusca</taxon>
        <taxon>Bivalvia</taxon>
        <taxon>Autobranchia</taxon>
        <taxon>Pteriomorphia</taxon>
        <taxon>Pterioida</taxon>
        <taxon>Pterioidea</taxon>
        <taxon>Pteriidae</taxon>
        <taxon>Pinctada</taxon>
    </lineage>
</organism>
<sequence>MTQEPRQHTDGNVYKNRGRTNTVRALPAVASSCMFSPEESERYSKRTGGRGPVFSKECNSSVGSANVHIQDDKSVRILCWIMVFSNNESNTDSVESTWGKRCDVLLFINSTIVPCLDGDNNQWRRSKKAFKYIYENHIMDADWFLKAENDTYVIIENLRYFLQNKSLTEPTYYGRRFKPYVSQDYMNGKAGFVINKMTLELLYRKGLDNSSICSSDEKEKYDIAVGKCLEHLGVIPGSFRKCSLIKEGKDLQQDYAVITVEHTHDSNK</sequence>
<comment type="similarity">
    <text evidence="3">Belongs to the glycosyltransferase 31 family. Beta3-Gal-T subfamily.</text>
</comment>
<dbReference type="AlphaFoldDB" id="A0AA88YNZ0"/>
<evidence type="ECO:0000256" key="1">
    <source>
        <dbReference type="ARBA" id="ARBA00004606"/>
    </source>
</evidence>
<evidence type="ECO:0000256" key="7">
    <source>
        <dbReference type="ARBA" id="ARBA00022692"/>
    </source>
</evidence>
<gene>
    <name evidence="13" type="ORF">FSP39_024689</name>
</gene>
<evidence type="ECO:0000256" key="3">
    <source>
        <dbReference type="ARBA" id="ARBA00006462"/>
    </source>
</evidence>
<evidence type="ECO:0000256" key="2">
    <source>
        <dbReference type="ARBA" id="ARBA00004922"/>
    </source>
</evidence>
<protein>
    <recommendedName>
        <fullName evidence="4">N-acetylgalactosaminide beta-1,3-galactosyltransferase</fullName>
        <ecNumber evidence="4">2.4.1.122</ecNumber>
    </recommendedName>
</protein>
<accession>A0AA88YNZ0</accession>
<keyword evidence="8" id="KW-0547">Nucleotide-binding</keyword>
<dbReference type="GO" id="GO:0000166">
    <property type="term" value="F:nucleotide binding"/>
    <property type="evidence" value="ECO:0007669"/>
    <property type="project" value="UniProtKB-KW"/>
</dbReference>
<dbReference type="Gene3D" id="3.90.550.50">
    <property type="match status" value="1"/>
</dbReference>
<evidence type="ECO:0000256" key="5">
    <source>
        <dbReference type="ARBA" id="ARBA00022676"/>
    </source>
</evidence>
<evidence type="ECO:0000313" key="14">
    <source>
        <dbReference type="Proteomes" id="UP001186944"/>
    </source>
</evidence>
<dbReference type="PANTHER" id="PTHR23033">
    <property type="entry name" value="BETA1,3-GALACTOSYLTRANSFERASE"/>
    <property type="match status" value="1"/>
</dbReference>
<keyword evidence="5" id="KW-0328">Glycosyltransferase</keyword>
<dbReference type="PANTHER" id="PTHR23033:SF14">
    <property type="entry name" value="GLYCOPROTEIN-N-ACETYLGALACTOSAMINE 3-BETA-GALACTOSYLTRANSFERASE 1-RELATED"/>
    <property type="match status" value="1"/>
</dbReference>
<keyword evidence="9" id="KW-0735">Signal-anchor</keyword>
<keyword evidence="7" id="KW-0812">Transmembrane</keyword>
<comment type="caution">
    <text evidence="13">The sequence shown here is derived from an EMBL/GenBank/DDBJ whole genome shotgun (WGS) entry which is preliminary data.</text>
</comment>
<name>A0AA88YNZ0_PINIB</name>
<evidence type="ECO:0000256" key="9">
    <source>
        <dbReference type="ARBA" id="ARBA00022968"/>
    </source>
</evidence>
<evidence type="ECO:0000259" key="12">
    <source>
        <dbReference type="Pfam" id="PF02434"/>
    </source>
</evidence>
<dbReference type="InterPro" id="IPR003378">
    <property type="entry name" value="Fringe-like_glycosylTrfase"/>
</dbReference>
<dbReference type="GO" id="GO:0016263">
    <property type="term" value="F:glycoprotein-N-acetylgalactosamine 3-beta-galactosyltransferase activity"/>
    <property type="evidence" value="ECO:0007669"/>
    <property type="project" value="UniProtKB-EC"/>
</dbReference>
<dbReference type="Proteomes" id="UP001186944">
    <property type="component" value="Unassembled WGS sequence"/>
</dbReference>
<evidence type="ECO:0000313" key="13">
    <source>
        <dbReference type="EMBL" id="KAK3100750.1"/>
    </source>
</evidence>
<dbReference type="EMBL" id="VSWD01000006">
    <property type="protein sequence ID" value="KAK3100750.1"/>
    <property type="molecule type" value="Genomic_DNA"/>
</dbReference>
<keyword evidence="10" id="KW-1133">Transmembrane helix</keyword>
<evidence type="ECO:0000256" key="10">
    <source>
        <dbReference type="ARBA" id="ARBA00022989"/>
    </source>
</evidence>
<dbReference type="InterPro" id="IPR026050">
    <property type="entry name" value="C1GALT1/C1GALT1_chp1"/>
</dbReference>
<feature type="domain" description="Fringe-like glycosyltransferase" evidence="12">
    <location>
        <begin position="138"/>
        <end position="234"/>
    </location>
</feature>
<evidence type="ECO:0000256" key="11">
    <source>
        <dbReference type="ARBA" id="ARBA00023136"/>
    </source>
</evidence>
<evidence type="ECO:0000256" key="6">
    <source>
        <dbReference type="ARBA" id="ARBA00022679"/>
    </source>
</evidence>
<keyword evidence="6" id="KW-0808">Transferase</keyword>
<evidence type="ECO:0000256" key="8">
    <source>
        <dbReference type="ARBA" id="ARBA00022741"/>
    </source>
</evidence>
<comment type="pathway">
    <text evidence="2">Protein modification; protein glycosylation.</text>
</comment>
<dbReference type="Pfam" id="PF02434">
    <property type="entry name" value="Fringe"/>
    <property type="match status" value="1"/>
</dbReference>
<keyword evidence="11" id="KW-0472">Membrane</keyword>